<protein>
    <recommendedName>
        <fullName evidence="3">Tc1-like transposase DDE domain-containing protein</fullName>
    </recommendedName>
</protein>
<evidence type="ECO:0000313" key="1">
    <source>
        <dbReference type="EMBL" id="KAF2819655.1"/>
    </source>
</evidence>
<evidence type="ECO:0008006" key="3">
    <source>
        <dbReference type="Google" id="ProtNLM"/>
    </source>
</evidence>
<sequence>MHPAKSPDLNLIEGIWNIIKERVRCKLHNINTIDELKAALQQEWKAVPWAYNIQKYCTNMNKRCQAVQKAEGGHTPY</sequence>
<organism evidence="1 2">
    <name type="scientific">Ophiobolus disseminans</name>
    <dbReference type="NCBI Taxonomy" id="1469910"/>
    <lineage>
        <taxon>Eukaryota</taxon>
        <taxon>Fungi</taxon>
        <taxon>Dikarya</taxon>
        <taxon>Ascomycota</taxon>
        <taxon>Pezizomycotina</taxon>
        <taxon>Dothideomycetes</taxon>
        <taxon>Pleosporomycetidae</taxon>
        <taxon>Pleosporales</taxon>
        <taxon>Pleosporineae</taxon>
        <taxon>Phaeosphaeriaceae</taxon>
        <taxon>Ophiobolus</taxon>
    </lineage>
</organism>
<dbReference type="Proteomes" id="UP000799424">
    <property type="component" value="Unassembled WGS sequence"/>
</dbReference>
<dbReference type="Gene3D" id="3.30.420.10">
    <property type="entry name" value="Ribonuclease H-like superfamily/Ribonuclease H"/>
    <property type="match status" value="1"/>
</dbReference>
<dbReference type="EMBL" id="MU006244">
    <property type="protein sequence ID" value="KAF2819655.1"/>
    <property type="molecule type" value="Genomic_DNA"/>
</dbReference>
<keyword evidence="2" id="KW-1185">Reference proteome</keyword>
<reference evidence="1" key="1">
    <citation type="journal article" date="2020" name="Stud. Mycol.">
        <title>101 Dothideomycetes genomes: a test case for predicting lifestyles and emergence of pathogens.</title>
        <authorList>
            <person name="Haridas S."/>
            <person name="Albert R."/>
            <person name="Binder M."/>
            <person name="Bloem J."/>
            <person name="Labutti K."/>
            <person name="Salamov A."/>
            <person name="Andreopoulos B."/>
            <person name="Baker S."/>
            <person name="Barry K."/>
            <person name="Bills G."/>
            <person name="Bluhm B."/>
            <person name="Cannon C."/>
            <person name="Castanera R."/>
            <person name="Culley D."/>
            <person name="Daum C."/>
            <person name="Ezra D."/>
            <person name="Gonzalez J."/>
            <person name="Henrissat B."/>
            <person name="Kuo A."/>
            <person name="Liang C."/>
            <person name="Lipzen A."/>
            <person name="Lutzoni F."/>
            <person name="Magnuson J."/>
            <person name="Mondo S."/>
            <person name="Nolan M."/>
            <person name="Ohm R."/>
            <person name="Pangilinan J."/>
            <person name="Park H.-J."/>
            <person name="Ramirez L."/>
            <person name="Alfaro M."/>
            <person name="Sun H."/>
            <person name="Tritt A."/>
            <person name="Yoshinaga Y."/>
            <person name="Zwiers L.-H."/>
            <person name="Turgeon B."/>
            <person name="Goodwin S."/>
            <person name="Spatafora J."/>
            <person name="Crous P."/>
            <person name="Grigoriev I."/>
        </authorList>
    </citation>
    <scope>NUCLEOTIDE SEQUENCE</scope>
    <source>
        <strain evidence="1">CBS 113818</strain>
    </source>
</reference>
<dbReference type="InterPro" id="IPR036397">
    <property type="entry name" value="RNaseH_sf"/>
</dbReference>
<dbReference type="AlphaFoldDB" id="A0A6A6ZHC0"/>
<dbReference type="GO" id="GO:0003676">
    <property type="term" value="F:nucleic acid binding"/>
    <property type="evidence" value="ECO:0007669"/>
    <property type="project" value="InterPro"/>
</dbReference>
<proteinExistence type="predicted"/>
<accession>A0A6A6ZHC0</accession>
<evidence type="ECO:0000313" key="2">
    <source>
        <dbReference type="Proteomes" id="UP000799424"/>
    </source>
</evidence>
<dbReference type="OrthoDB" id="5410741at2759"/>
<name>A0A6A6ZHC0_9PLEO</name>
<gene>
    <name evidence="1" type="ORF">CC86DRAFT_362637</name>
</gene>